<comment type="caution">
    <text evidence="2">The sequence shown here is derived from an EMBL/GenBank/DDBJ whole genome shotgun (WGS) entry which is preliminary data.</text>
</comment>
<dbReference type="AlphaFoldDB" id="A0A2R6BTQ8"/>
<name>A0A2R6BTQ8_9ARCH</name>
<proteinExistence type="predicted"/>
<keyword evidence="1" id="KW-1133">Transmembrane helix</keyword>
<evidence type="ECO:0000313" key="2">
    <source>
        <dbReference type="EMBL" id="PSO02023.1"/>
    </source>
</evidence>
<dbReference type="EMBL" id="NEXF01000782">
    <property type="protein sequence ID" value="PSO02023.1"/>
    <property type="molecule type" value="Genomic_DNA"/>
</dbReference>
<sequence length="228" mass="25102">MYLGLAKLCVFLPPIMIQKSLGGLAKLNAWDSLIFEGIAENGYIKPEYYAFSPVYPAIIKTLHLSLGLSYSLGAFLATNVLSFVFPLLVYEAFGYTAALLTEFLPTYIVFTTVPYSDVIALIGIGASMVLLLKDKVDARVGACLSLAVTVFYSLTYTLPAYLILAVGGGVRSSINRVLKIYLLPLISLLGVVLWYRQVHGAFYYFALEHDIWGVSFATPIQQAQWSTQ</sequence>
<evidence type="ECO:0000313" key="3">
    <source>
        <dbReference type="Proteomes" id="UP000242015"/>
    </source>
</evidence>
<reference evidence="2 3" key="1">
    <citation type="submission" date="2017-04" db="EMBL/GenBank/DDBJ databases">
        <title>Novel microbial lineages endemic to geothermal iron-oxide mats fill important gaps in the evolutionary history of Archaea.</title>
        <authorList>
            <person name="Jay Z.J."/>
            <person name="Beam J.P."/>
            <person name="Dlakic M."/>
            <person name="Rusch D.B."/>
            <person name="Kozubal M.A."/>
            <person name="Inskeep W.P."/>
        </authorList>
    </citation>
    <scope>NUCLEOTIDE SEQUENCE [LARGE SCALE GENOMIC DNA]</scope>
    <source>
        <strain evidence="2">BE_D</strain>
    </source>
</reference>
<feature type="transmembrane region" description="Helical" evidence="1">
    <location>
        <begin position="68"/>
        <end position="88"/>
    </location>
</feature>
<dbReference type="Proteomes" id="UP000242015">
    <property type="component" value="Unassembled WGS sequence"/>
</dbReference>
<protein>
    <recommendedName>
        <fullName evidence="4">Glycosyltransferase RgtA/B/C/D-like domain-containing protein</fullName>
    </recommendedName>
</protein>
<feature type="transmembrane region" description="Helical" evidence="1">
    <location>
        <begin position="144"/>
        <end position="166"/>
    </location>
</feature>
<evidence type="ECO:0008006" key="4">
    <source>
        <dbReference type="Google" id="ProtNLM"/>
    </source>
</evidence>
<accession>A0A2R6BTQ8</accession>
<evidence type="ECO:0000256" key="1">
    <source>
        <dbReference type="SAM" id="Phobius"/>
    </source>
</evidence>
<feature type="transmembrane region" description="Helical" evidence="1">
    <location>
        <begin position="178"/>
        <end position="195"/>
    </location>
</feature>
<feature type="non-terminal residue" evidence="2">
    <location>
        <position position="228"/>
    </location>
</feature>
<organism evidence="2 3">
    <name type="scientific">Candidatus Marsarchaeota G2 archaeon BE_D</name>
    <dbReference type="NCBI Taxonomy" id="1978158"/>
    <lineage>
        <taxon>Archaea</taxon>
        <taxon>Candidatus Marsarchaeota</taxon>
        <taxon>Candidatus Marsarchaeota group 2</taxon>
    </lineage>
</organism>
<feature type="transmembrane region" description="Helical" evidence="1">
    <location>
        <begin position="108"/>
        <end position="132"/>
    </location>
</feature>
<gene>
    <name evidence="2" type="ORF">B9Q04_20430</name>
</gene>
<keyword evidence="1" id="KW-0812">Transmembrane</keyword>
<keyword evidence="1" id="KW-0472">Membrane</keyword>